<sequence length="609" mass="64290">MKTFLLKPLCVVASLLFASFTYSQTVTVSKCNMNGWHALKNNGSNDAFLDLDPNSAPGAPGSGRLKVGKNGDTYASFTTGNNYKQSLLSSITELKYSTFVQQNGGKNLAPFISLDVDYDGDAASEDTWIFEPASQSTPVVLNTWQTWNALSGKWYSAKGLLRSGPGAKATTLAALIQAKPSSRLLNAHTIKFMAGTKKNTWEDFDGNIDNVIIGVSNQSTTFDLVCNNSGAPTIVCPAAVMANTQGFCGADITIAAPTASDACGNPITAITSVRSDGAPLTASYPKGETTITWTATDGSGATISCTQTITVVDNEVPVITCPALASNERNTDPGVCSYTIIGTEMDAQASDNCGATLTYELTGATTGSGRSTLAGVVLNKGTTTITWSATDGTNTPVTCHFDITVIDNQPPVFSEISATPNILWSPNHKMVDVYLDYTVTDNCGGLIVPEIFMISSDEDENGLGDGNTEADWEIVDAHHVRLRAERSGLGDGRVYTIKIRAQDDGGLAAYGTVTVSVPHDQSSPAQETSLEVVYAPNPSSNSFILSVNSANTTDKVSITVSNSAGNVVYRNTNFAAGETINFGSSFPKGTYYAEIKQAGKTKHVTLLKI</sequence>
<reference evidence="4 5" key="1">
    <citation type="submission" date="2016-11" db="EMBL/GenBank/DDBJ databases">
        <authorList>
            <person name="Jaros S."/>
            <person name="Januszkiewicz K."/>
            <person name="Wedrychowicz H."/>
        </authorList>
    </citation>
    <scope>NUCLEOTIDE SEQUENCE [LARGE SCALE GENOMIC DNA]</scope>
    <source>
        <strain evidence="4 5">DSM 18119</strain>
    </source>
</reference>
<dbReference type="InterPro" id="IPR013783">
    <property type="entry name" value="Ig-like_fold"/>
</dbReference>
<keyword evidence="1" id="KW-0677">Repeat</keyword>
<proteinExistence type="predicted"/>
<dbReference type="PANTHER" id="PTHR46343:SF2">
    <property type="entry name" value="SUSHI_VON WILLEBRAND FACTOR TYPE A_EGF_PENTRAXIN DOMAIN-CONTAINING 1"/>
    <property type="match status" value="1"/>
</dbReference>
<dbReference type="InterPro" id="IPR003410">
    <property type="entry name" value="HYR_dom"/>
</dbReference>
<evidence type="ECO:0000256" key="2">
    <source>
        <dbReference type="SAM" id="SignalP"/>
    </source>
</evidence>
<keyword evidence="2" id="KW-0732">Signal</keyword>
<dbReference type="Proteomes" id="UP000184048">
    <property type="component" value="Unassembled WGS sequence"/>
</dbReference>
<evidence type="ECO:0000313" key="5">
    <source>
        <dbReference type="Proteomes" id="UP000184048"/>
    </source>
</evidence>
<dbReference type="Pfam" id="PF18962">
    <property type="entry name" value="Por_Secre_tail"/>
    <property type="match status" value="1"/>
</dbReference>
<accession>A0A1M4Z714</accession>
<gene>
    <name evidence="4" type="ORF">SAMN02745131_01900</name>
</gene>
<evidence type="ECO:0000256" key="1">
    <source>
        <dbReference type="ARBA" id="ARBA00022737"/>
    </source>
</evidence>
<evidence type="ECO:0000259" key="3">
    <source>
        <dbReference type="PROSITE" id="PS50825"/>
    </source>
</evidence>
<dbReference type="Gene3D" id="2.60.40.10">
    <property type="entry name" value="Immunoglobulins"/>
    <property type="match status" value="1"/>
</dbReference>
<dbReference type="AlphaFoldDB" id="A0A1M4Z714"/>
<dbReference type="PROSITE" id="PS50825">
    <property type="entry name" value="HYR"/>
    <property type="match status" value="1"/>
</dbReference>
<evidence type="ECO:0000313" key="4">
    <source>
        <dbReference type="EMBL" id="SHF13577.1"/>
    </source>
</evidence>
<dbReference type="RefSeq" id="WP_084079953.1">
    <property type="nucleotide sequence ID" value="NZ_FQUU01000006.1"/>
</dbReference>
<feature type="signal peptide" evidence="2">
    <location>
        <begin position="1"/>
        <end position="23"/>
    </location>
</feature>
<feature type="chain" id="PRO_5013290833" evidence="2">
    <location>
        <begin position="24"/>
        <end position="609"/>
    </location>
</feature>
<dbReference type="PANTHER" id="PTHR46343">
    <property type="entry name" value="HYR DOMAIN-CONTAINING PROTEIN"/>
    <property type="match status" value="1"/>
</dbReference>
<dbReference type="NCBIfam" id="TIGR04183">
    <property type="entry name" value="Por_Secre_tail"/>
    <property type="match status" value="1"/>
</dbReference>
<dbReference type="OrthoDB" id="5500612at2"/>
<dbReference type="InterPro" id="IPR043555">
    <property type="entry name" value="SRPX-like"/>
</dbReference>
<keyword evidence="5" id="KW-1185">Reference proteome</keyword>
<dbReference type="STRING" id="1121884.SAMN02745131_01900"/>
<dbReference type="Pfam" id="PF02494">
    <property type="entry name" value="HYR"/>
    <property type="match status" value="1"/>
</dbReference>
<dbReference type="InterPro" id="IPR026444">
    <property type="entry name" value="Secre_tail"/>
</dbReference>
<organism evidence="4 5">
    <name type="scientific">Flavisolibacter ginsengisoli DSM 18119</name>
    <dbReference type="NCBI Taxonomy" id="1121884"/>
    <lineage>
        <taxon>Bacteria</taxon>
        <taxon>Pseudomonadati</taxon>
        <taxon>Bacteroidota</taxon>
        <taxon>Chitinophagia</taxon>
        <taxon>Chitinophagales</taxon>
        <taxon>Chitinophagaceae</taxon>
        <taxon>Flavisolibacter</taxon>
    </lineage>
</organism>
<name>A0A1M4Z714_9BACT</name>
<protein>
    <submittedName>
        <fullName evidence="4">Por secretion system C-terminal sorting domain-containing protein</fullName>
    </submittedName>
</protein>
<dbReference type="EMBL" id="FQUU01000006">
    <property type="protein sequence ID" value="SHF13577.1"/>
    <property type="molecule type" value="Genomic_DNA"/>
</dbReference>
<feature type="domain" description="HYR" evidence="3">
    <location>
        <begin position="312"/>
        <end position="407"/>
    </location>
</feature>